<comment type="caution">
    <text evidence="2">The sequence shown here is derived from an EMBL/GenBank/DDBJ whole genome shotgun (WGS) entry which is preliminary data.</text>
</comment>
<sequence length="507" mass="58948">MPSGPRRYLWLLVVLSWAVAAEAGAQTSTGLTLLQKNHAELKAEYATQLERVAEFCREKDVAEGVEQIQRLLAPGDAHRIHAASLPATVQPELPGDLAPDERQWRTQLQFLRKEYAKKLYLLSRRALHAGYPAYAYDLVRELAVQDPDHAKARELLGYVQYKDAWVTPFARKMLLKGYVWHEEFGWLPKGHLPRYVNGERFVDGRWMSATKEAEIRRDFSRAWEINTDHYRIRTNYSLERGVELGRALEEFYEFFHQTFAGFFNDPEQLQRLFDGTSPAVNRNGKQYLVHYYRTREEYVERLEGAFPQIRVTNGIYLTGDRTAHFYHDPANNHEATLFHEGTHQLFFESSPQNRPIGEDAHFWIIEGIACYMESFRRDAGEFSVGDPQYIRFAGARMNALDQNYYVPFQEFDAMGMRDFQYSSMLVKNYTQAAGLAHFFMQYDNGRYRDALVTHLAQLYSASARKREFPQTLDQLTGVGHRDLDREYLDWLKECREALGEVPTTSAQ</sequence>
<feature type="signal peptide" evidence="1">
    <location>
        <begin position="1"/>
        <end position="25"/>
    </location>
</feature>
<keyword evidence="1" id="KW-0732">Signal</keyword>
<proteinExistence type="predicted"/>
<organism evidence="2">
    <name type="scientific">Schlesneria paludicola</name>
    <dbReference type="NCBI Taxonomy" id="360056"/>
    <lineage>
        <taxon>Bacteria</taxon>
        <taxon>Pseudomonadati</taxon>
        <taxon>Planctomycetota</taxon>
        <taxon>Planctomycetia</taxon>
        <taxon>Planctomycetales</taxon>
        <taxon>Planctomycetaceae</taxon>
        <taxon>Schlesneria</taxon>
    </lineage>
</organism>
<feature type="chain" id="PRO_5027783585" description="DUF1570 domain-containing protein" evidence="1">
    <location>
        <begin position="26"/>
        <end position="507"/>
    </location>
</feature>
<accession>A0A7C2JZU6</accession>
<gene>
    <name evidence="2" type="ORF">ENQ76_11230</name>
</gene>
<evidence type="ECO:0000256" key="1">
    <source>
        <dbReference type="SAM" id="SignalP"/>
    </source>
</evidence>
<dbReference type="EMBL" id="DSOK01000313">
    <property type="protein sequence ID" value="HEN16025.1"/>
    <property type="molecule type" value="Genomic_DNA"/>
</dbReference>
<protein>
    <recommendedName>
        <fullName evidence="3">DUF1570 domain-containing protein</fullName>
    </recommendedName>
</protein>
<reference evidence="2" key="1">
    <citation type="journal article" date="2020" name="mSystems">
        <title>Genome- and Community-Level Interaction Insights into Carbon Utilization and Element Cycling Functions of Hydrothermarchaeota in Hydrothermal Sediment.</title>
        <authorList>
            <person name="Zhou Z."/>
            <person name="Liu Y."/>
            <person name="Xu W."/>
            <person name="Pan J."/>
            <person name="Luo Z.H."/>
            <person name="Li M."/>
        </authorList>
    </citation>
    <scope>NUCLEOTIDE SEQUENCE [LARGE SCALE GENOMIC DNA]</scope>
    <source>
        <strain evidence="2">SpSt-339</strain>
    </source>
</reference>
<evidence type="ECO:0008006" key="3">
    <source>
        <dbReference type="Google" id="ProtNLM"/>
    </source>
</evidence>
<evidence type="ECO:0000313" key="2">
    <source>
        <dbReference type="EMBL" id="HEN16025.1"/>
    </source>
</evidence>
<dbReference type="AlphaFoldDB" id="A0A7C2JZU6"/>
<name>A0A7C2JZU6_9PLAN</name>